<evidence type="ECO:0000313" key="3">
    <source>
        <dbReference type="Proteomes" id="UP000323732"/>
    </source>
</evidence>
<keyword evidence="1" id="KW-1133">Transmembrane helix</keyword>
<dbReference type="Proteomes" id="UP000323732">
    <property type="component" value="Unassembled WGS sequence"/>
</dbReference>
<proteinExistence type="predicted"/>
<feature type="transmembrane region" description="Helical" evidence="1">
    <location>
        <begin position="94"/>
        <end position="116"/>
    </location>
</feature>
<reference evidence="2 3" key="1">
    <citation type="submission" date="2019-08" db="EMBL/GenBank/DDBJ databases">
        <title>Bacillus genomes from the desert of Cuatro Cienegas, Coahuila.</title>
        <authorList>
            <person name="Olmedo-Alvarez G."/>
        </authorList>
    </citation>
    <scope>NUCLEOTIDE SEQUENCE [LARGE SCALE GENOMIC DNA]</scope>
    <source>
        <strain evidence="2 3">CH37_1T</strain>
    </source>
</reference>
<organism evidence="2 3">
    <name type="scientific">Bacillus infantis</name>
    <dbReference type="NCBI Taxonomy" id="324767"/>
    <lineage>
        <taxon>Bacteria</taxon>
        <taxon>Bacillati</taxon>
        <taxon>Bacillota</taxon>
        <taxon>Bacilli</taxon>
        <taxon>Bacillales</taxon>
        <taxon>Bacillaceae</taxon>
        <taxon>Bacillus</taxon>
    </lineage>
</organism>
<feature type="transmembrane region" description="Helical" evidence="1">
    <location>
        <begin position="60"/>
        <end position="82"/>
    </location>
</feature>
<keyword evidence="1" id="KW-0472">Membrane</keyword>
<comment type="caution">
    <text evidence="2">The sequence shown here is derived from an EMBL/GenBank/DDBJ whole genome shotgun (WGS) entry which is preliminary data.</text>
</comment>
<dbReference type="RefSeq" id="WP_148950715.1">
    <property type="nucleotide sequence ID" value="NZ_VTES01000006.1"/>
</dbReference>
<gene>
    <name evidence="2" type="ORF">FZD47_20370</name>
</gene>
<name>A0A5D4SE26_9BACI</name>
<sequence>MNTSGYTISKNKKTDLKQILVTISFIMILSAIFIPIFLLTPFHELFYKPEGTWVFEAPKSAYIIFGVALTTAAVFIIAGVWLHSADKFGKLGKIIIGCGFLFSLATVILSFDYYHYIDKNGIHFNTLFSLQEKHYNWSDIQQARQTVKNEMGVMSEDKLIFTFKDGTTYEFLINDNIRKARSDTNFELKEHGVELVRET</sequence>
<feature type="transmembrane region" description="Helical" evidence="1">
    <location>
        <begin position="20"/>
        <end position="40"/>
    </location>
</feature>
<dbReference type="EMBL" id="VTES01000006">
    <property type="protein sequence ID" value="TYS60568.1"/>
    <property type="molecule type" value="Genomic_DNA"/>
</dbReference>
<accession>A0A5D4SE26</accession>
<evidence type="ECO:0000256" key="1">
    <source>
        <dbReference type="SAM" id="Phobius"/>
    </source>
</evidence>
<evidence type="ECO:0000313" key="2">
    <source>
        <dbReference type="EMBL" id="TYS60568.1"/>
    </source>
</evidence>
<dbReference type="AlphaFoldDB" id="A0A5D4SE26"/>
<protein>
    <submittedName>
        <fullName evidence="2">Uncharacterized protein</fullName>
    </submittedName>
</protein>
<keyword evidence="1" id="KW-0812">Transmembrane</keyword>